<evidence type="ECO:0000256" key="1">
    <source>
        <dbReference type="ARBA" id="ARBA00023015"/>
    </source>
</evidence>
<dbReference type="SUPFAM" id="SSF46785">
    <property type="entry name" value="Winged helix' DNA-binding domain"/>
    <property type="match status" value="1"/>
</dbReference>
<keyword evidence="3" id="KW-0804">Transcription</keyword>
<protein>
    <submittedName>
        <fullName evidence="5">DNA-binding MarR family transcriptional regulator</fullName>
    </submittedName>
</protein>
<dbReference type="PROSITE" id="PS50995">
    <property type="entry name" value="HTH_MARR_2"/>
    <property type="match status" value="1"/>
</dbReference>
<dbReference type="EMBL" id="SNYM01000002">
    <property type="protein sequence ID" value="TDQ50656.1"/>
    <property type="molecule type" value="Genomic_DNA"/>
</dbReference>
<reference evidence="5 6" key="1">
    <citation type="submission" date="2019-03" db="EMBL/GenBank/DDBJ databases">
        <title>Genomic Encyclopedia of Type Strains, Phase IV (KMG-IV): sequencing the most valuable type-strain genomes for metagenomic binning, comparative biology and taxonomic classification.</title>
        <authorList>
            <person name="Goeker M."/>
        </authorList>
    </citation>
    <scope>NUCLEOTIDE SEQUENCE [LARGE SCALE GENOMIC DNA]</scope>
    <source>
        <strain evidence="5 6">DSM 103792</strain>
    </source>
</reference>
<dbReference type="Gene3D" id="1.10.10.10">
    <property type="entry name" value="Winged helix-like DNA-binding domain superfamily/Winged helix DNA-binding domain"/>
    <property type="match status" value="1"/>
</dbReference>
<dbReference type="SMART" id="SM00347">
    <property type="entry name" value="HTH_MARR"/>
    <property type="match status" value="1"/>
</dbReference>
<dbReference type="InterPro" id="IPR023187">
    <property type="entry name" value="Tscrpt_reg_MarR-type_CS"/>
</dbReference>
<name>A0A4R6UWK6_9GAMM</name>
<dbReference type="PRINTS" id="PR00598">
    <property type="entry name" value="HTHMARR"/>
</dbReference>
<dbReference type="InterPro" id="IPR036390">
    <property type="entry name" value="WH_DNA-bd_sf"/>
</dbReference>
<evidence type="ECO:0000313" key="6">
    <source>
        <dbReference type="Proteomes" id="UP000295375"/>
    </source>
</evidence>
<feature type="domain" description="HTH marR-type" evidence="4">
    <location>
        <begin position="7"/>
        <end position="139"/>
    </location>
</feature>
<gene>
    <name evidence="5" type="ORF">EV696_102339</name>
</gene>
<proteinExistence type="predicted"/>
<evidence type="ECO:0000313" key="5">
    <source>
        <dbReference type="EMBL" id="TDQ50656.1"/>
    </source>
</evidence>
<sequence>MDSAHQQHQVLSQFRIIFGAMRKHFRQLEQKTGLPGTEVWVLHLIDKHEDISVNEIAEAMYVHQSTVSNLLASLLRKSLITKEKNPRDRRVSVLRLTEEGGKRLAAAPAPREGLLPAMISQLTPEQLAQVDAAMSLLLEKMPLSTADLGHSPLATM</sequence>
<dbReference type="PROSITE" id="PS01117">
    <property type="entry name" value="HTH_MARR_1"/>
    <property type="match status" value="1"/>
</dbReference>
<dbReference type="GO" id="GO:0003700">
    <property type="term" value="F:DNA-binding transcription factor activity"/>
    <property type="evidence" value="ECO:0007669"/>
    <property type="project" value="InterPro"/>
</dbReference>
<dbReference type="GO" id="GO:0006950">
    <property type="term" value="P:response to stress"/>
    <property type="evidence" value="ECO:0007669"/>
    <property type="project" value="TreeGrafter"/>
</dbReference>
<evidence type="ECO:0000259" key="4">
    <source>
        <dbReference type="PROSITE" id="PS50995"/>
    </source>
</evidence>
<keyword evidence="6" id="KW-1185">Reference proteome</keyword>
<accession>A0A4R6UWK6</accession>
<dbReference type="Pfam" id="PF12802">
    <property type="entry name" value="MarR_2"/>
    <property type="match status" value="1"/>
</dbReference>
<dbReference type="Proteomes" id="UP000295375">
    <property type="component" value="Unassembled WGS sequence"/>
</dbReference>
<keyword evidence="1" id="KW-0805">Transcription regulation</keyword>
<dbReference type="PANTHER" id="PTHR33164:SF43">
    <property type="entry name" value="HTH-TYPE TRANSCRIPTIONAL REPRESSOR YETL"/>
    <property type="match status" value="1"/>
</dbReference>
<evidence type="ECO:0000256" key="3">
    <source>
        <dbReference type="ARBA" id="ARBA00023163"/>
    </source>
</evidence>
<dbReference type="InterPro" id="IPR039422">
    <property type="entry name" value="MarR/SlyA-like"/>
</dbReference>
<comment type="caution">
    <text evidence="5">The sequence shown here is derived from an EMBL/GenBank/DDBJ whole genome shotgun (WGS) entry which is preliminary data.</text>
</comment>
<dbReference type="AlphaFoldDB" id="A0A4R6UWK6"/>
<dbReference type="GO" id="GO:0003677">
    <property type="term" value="F:DNA binding"/>
    <property type="evidence" value="ECO:0007669"/>
    <property type="project" value="UniProtKB-KW"/>
</dbReference>
<organism evidence="5 6">
    <name type="scientific">Permianibacter aggregans</name>
    <dbReference type="NCBI Taxonomy" id="1510150"/>
    <lineage>
        <taxon>Bacteria</taxon>
        <taxon>Pseudomonadati</taxon>
        <taxon>Pseudomonadota</taxon>
        <taxon>Gammaproteobacteria</taxon>
        <taxon>Pseudomonadales</taxon>
        <taxon>Pseudomonadaceae</taxon>
        <taxon>Permianibacter</taxon>
    </lineage>
</organism>
<dbReference type="PANTHER" id="PTHR33164">
    <property type="entry name" value="TRANSCRIPTIONAL REGULATOR, MARR FAMILY"/>
    <property type="match status" value="1"/>
</dbReference>
<dbReference type="InterPro" id="IPR000835">
    <property type="entry name" value="HTH_MarR-typ"/>
</dbReference>
<dbReference type="RefSeq" id="WP_133588009.1">
    <property type="nucleotide sequence ID" value="NZ_CP037953.1"/>
</dbReference>
<keyword evidence="2 5" id="KW-0238">DNA-binding</keyword>
<dbReference type="OrthoDB" id="6196575at2"/>
<evidence type="ECO:0000256" key="2">
    <source>
        <dbReference type="ARBA" id="ARBA00023125"/>
    </source>
</evidence>
<dbReference type="InterPro" id="IPR036388">
    <property type="entry name" value="WH-like_DNA-bd_sf"/>
</dbReference>